<dbReference type="PROSITE" id="PS50174">
    <property type="entry name" value="G_PATCH"/>
    <property type="match status" value="1"/>
</dbReference>
<dbReference type="Gene3D" id="1.10.720.30">
    <property type="entry name" value="SAP domain"/>
    <property type="match status" value="1"/>
</dbReference>
<dbReference type="InterPro" id="IPR045353">
    <property type="entry name" value="LAIKA"/>
</dbReference>
<dbReference type="Pfam" id="PF01585">
    <property type="entry name" value="G-patch"/>
    <property type="match status" value="1"/>
</dbReference>
<feature type="compositionally biased region" description="Low complexity" evidence="6">
    <location>
        <begin position="1924"/>
        <end position="1937"/>
    </location>
</feature>
<evidence type="ECO:0000256" key="3">
    <source>
        <dbReference type="ARBA" id="ARBA00022553"/>
    </source>
</evidence>
<evidence type="ECO:0000259" key="7">
    <source>
        <dbReference type="PROSITE" id="PS50174"/>
    </source>
</evidence>
<name>A0A2P6V3U9_9CHLO</name>
<feature type="compositionally biased region" description="Low complexity" evidence="6">
    <location>
        <begin position="13"/>
        <end position="38"/>
    </location>
</feature>
<dbReference type="Pfam" id="PF03235">
    <property type="entry name" value="GmrSD_N"/>
    <property type="match status" value="1"/>
</dbReference>
<feature type="region of interest" description="Disordered" evidence="6">
    <location>
        <begin position="842"/>
        <end position="906"/>
    </location>
</feature>
<dbReference type="InterPro" id="IPR000467">
    <property type="entry name" value="G_patch_dom"/>
</dbReference>
<keyword evidence="9" id="KW-1185">Reference proteome</keyword>
<protein>
    <submittedName>
        <fullName evidence="8">Cell division cycle and apoptosis regulator 1</fullName>
    </submittedName>
</protein>
<sequence length="2003" mass="214150">MYNPWGSAGIGAGQQQQQGAQPWGATGLTAEQQQQAAQAGWGGDAAAAAAAAAAGGAYYQQQYYQQQAAAAGQQAIPPSAATYFGAAAGQPAVAAPAPPGGVRTWTGQVSQIIPPNYGVIDGDAYYINAVVVGEVPKVGEQVRAEAVPNSEGSYKWRVTRLQLESAAQAAAQAAVAAAAAAVAAAAQPLPGMRPSGGQRGGSRASNPADREKMREEAMKTKYNAAAPPVAAYTSEVALANVESALGGAATQAPAPAAELAEKRARIARATSEVDEGARKKAEQVIAQIGMDTSNPGAKLLAKMGFGTVGTGLGRNQQGTSVPVEAVSQKPGTGLGFDHEKVAEEERAAREARMAARERERAPRRDRDRLRSRSRSPGRGGRYAVSPPKQPTYEGERAQAAVSKRYKDMYLPSDFVKVRPAWQQSCPECSPYPIDRPISFEMREADSKSPAAKAASKSPAPAAALSASSEATKLSDAEVAEGRFWSAKVVLVSGANPTSLEAGEKEGKLWANPLKKISCLLVKHDKHEHGAIGGTWDPSDGGHPASDPAALTRTAARHFKAATGVDLSGCTQWLPFCEVHYQRPESSSRGTPAHAEHVVVFLVDAWSVAQRDAEAEAQMQKARLAGSEEERAKEELAEAEAKLGELEAAAKAASEKASGSKGGEGASWEGLDPPNMNVQQLQEELGKRGLDTKWNPLKGKKELVERLQEWIESEKAKRAAEDADFKASEEAKAALEAHKDKVKEKDKAYREARAASRAAEKLLQEPPATDKITVQAAGEAVDKKGRSMLSTPTLDTLLDYDDEDYREHGFEVVLFAEMFQEMLQQRFGRALMRAMAAIDAAKLHRAKTRGDKEDSRKRERDMSAEPSAKPLGAEGDTETADADGGGDSAKRQKTGDGGAAAAPGAPGGPAEKLLTACRFFDRELAGYIADEDLEEIAFMTCDHLSRKAVQTLVDAVTKRGKFSYLEHASMVIPPAAPPATAAGAAGSGGGVVSESGLVMVNGAAVNVPLLQQRLAALEGNLRAAEDAQQAAEKQRAEAVAEKQRAQEKHEKAAIQLAHAREQLAQLASTRSQADVDASKARVVLQAAELSLQELTRQVADAVAALGAQPAAAAGASPESQLGSQMSGEVLLVKDLFTDPKFLFCMPAFQRPYDWHEEDAAQMLDDFLACIAPGPTMGAADAGELEAPYLLGAINLSADGPSGGGGQRKLYVVDGQQRIVTLCLLFGAARSRFLAAGDSQYQELVQQIQHLLLQEGNLLLIRPEEPRVEMQRQDDTLFLRKLLLEPDFQRDGGQKLEGDPQPKLWANMQLYRKAMADMELPALMQLVQFALLRVALTVTTCATIAVALKYFSVSAQRGRQLQPIDVLKGICFSPGMMPQERQDEYGRRWSELERRQVGPDSLLGRDGISRVCQILATLHLRKSKGSGNEFDDLQRLFMVLTKASVGAADNTAGPAFFDSVLEPYAKLYVRLVTDDWAGVQFGDGSGGSDVGRLEQQQQADRVRYLLTCLSRLRPTRADASPPVWEPLVLGVLMQQRLGQLRLQALVELLEDVERLAWFWALCGGSKAIRTKRLLQALQELGLAGAEVDGGVAAGMSDASGTQQEQGQRQGLVPAICGERCPALKLSAAEVELMLAALDGPVYKTLSGRNPTSLLVRLNEHLQQQRLGATYMRPYEASDMNLTVEHILPQKPAAGSGWQVAFPGGQAASWLHRMGNLALLHGNRNSRASNRSFQEKKGHYKGTGVDKQYGTAIPLTDSVLQLDRQQKRRAEAAVQLHRLELEELRKQLAACRSKLHACRSQNATLHGVVRRLTLELEWEREECESLQQEKQQQQQEATRSNKRRRDSGAAAAAAALEADLRQQVVDSEAAREEISNDLARCRTALAQLQQEAERRRSSDASHAAGQPPPPPPRPPPPPPARPPPPQQQQQQPQPQAEAAGPAGGAAQAGGSGGGVTDSSGMLGAAQTLQQMPEVQDAAPLAACAAAAAAAPAFVGRPVGSDRLTAA</sequence>
<dbReference type="InterPro" id="IPR011089">
    <property type="entry name" value="GmrSD_C"/>
</dbReference>
<dbReference type="Pfam" id="PF07510">
    <property type="entry name" value="GmrSD_C"/>
    <property type="match status" value="1"/>
</dbReference>
<evidence type="ECO:0000256" key="5">
    <source>
        <dbReference type="SAM" id="Coils"/>
    </source>
</evidence>
<feature type="coiled-coil region" evidence="5">
    <location>
        <begin position="724"/>
        <end position="764"/>
    </location>
</feature>
<feature type="compositionally biased region" description="Basic and acidic residues" evidence="6">
    <location>
        <begin position="1031"/>
        <end position="1046"/>
    </location>
</feature>
<dbReference type="PANTHER" id="PTHR14304:SF11">
    <property type="entry name" value="SAP DOMAIN-CONTAINING PROTEIN"/>
    <property type="match status" value="1"/>
</dbReference>
<feature type="compositionally biased region" description="Low complexity" evidence="6">
    <location>
        <begin position="1824"/>
        <end position="1833"/>
    </location>
</feature>
<dbReference type="Pfam" id="PF02037">
    <property type="entry name" value="SAP"/>
    <property type="match status" value="1"/>
</dbReference>
<dbReference type="InterPro" id="IPR025223">
    <property type="entry name" value="S1-like_RNA-bd_dom"/>
</dbReference>
<dbReference type="STRING" id="554055.A0A2P6V3U9"/>
<evidence type="ECO:0000256" key="4">
    <source>
        <dbReference type="ARBA" id="ARBA00023054"/>
    </source>
</evidence>
<keyword evidence="4 5" id="KW-0175">Coiled coil</keyword>
<feature type="region of interest" description="Disordered" evidence="6">
    <location>
        <begin position="1027"/>
        <end position="1046"/>
    </location>
</feature>
<keyword evidence="8" id="KW-0132">Cell division</keyword>
<dbReference type="PANTHER" id="PTHR14304">
    <property type="entry name" value="CELL DIVISION CYCLE AND APOPTOSIS REGULATOR PROTEIN"/>
    <property type="match status" value="1"/>
</dbReference>
<keyword evidence="8" id="KW-0131">Cell cycle</keyword>
<evidence type="ECO:0000256" key="2">
    <source>
        <dbReference type="ARBA" id="ARBA00022490"/>
    </source>
</evidence>
<dbReference type="InterPro" id="IPR036361">
    <property type="entry name" value="SAP_dom_sf"/>
</dbReference>
<feature type="region of interest" description="Disordered" evidence="6">
    <location>
        <begin position="190"/>
        <end position="215"/>
    </location>
</feature>
<dbReference type="Pfam" id="PF19256">
    <property type="entry name" value="LAIKA"/>
    <property type="match status" value="1"/>
</dbReference>
<feature type="region of interest" description="Disordered" evidence="6">
    <location>
        <begin position="1885"/>
        <end position="1964"/>
    </location>
</feature>
<dbReference type="GO" id="GO:0006355">
    <property type="term" value="P:regulation of DNA-templated transcription"/>
    <property type="evidence" value="ECO:0007669"/>
    <property type="project" value="InterPro"/>
</dbReference>
<evidence type="ECO:0000313" key="9">
    <source>
        <dbReference type="Proteomes" id="UP000239649"/>
    </source>
</evidence>
<feature type="compositionally biased region" description="Low complexity" evidence="6">
    <location>
        <begin position="649"/>
        <end position="658"/>
    </location>
</feature>
<accession>A0A2P6V3U9</accession>
<evidence type="ECO:0000313" key="8">
    <source>
        <dbReference type="EMBL" id="PSC68772.1"/>
    </source>
</evidence>
<dbReference type="GO" id="GO:0005634">
    <property type="term" value="C:nucleus"/>
    <property type="evidence" value="ECO:0007669"/>
    <property type="project" value="TreeGrafter"/>
</dbReference>
<evidence type="ECO:0000256" key="6">
    <source>
        <dbReference type="SAM" id="MobiDB-lite"/>
    </source>
</evidence>
<feature type="domain" description="G-patch" evidence="7">
    <location>
        <begin position="292"/>
        <end position="339"/>
    </location>
</feature>
<keyword evidence="3" id="KW-0597">Phosphoprotein</keyword>
<comment type="subcellular location">
    <subcellularLocation>
        <location evidence="1">Cytoplasm</location>
    </subcellularLocation>
</comment>
<feature type="compositionally biased region" description="Gly residues" evidence="6">
    <location>
        <begin position="1938"/>
        <end position="1952"/>
    </location>
</feature>
<dbReference type="SMART" id="SM01122">
    <property type="entry name" value="DBC1"/>
    <property type="match status" value="1"/>
</dbReference>
<dbReference type="GO" id="GO:0003676">
    <property type="term" value="F:nucleic acid binding"/>
    <property type="evidence" value="ECO:0007669"/>
    <property type="project" value="InterPro"/>
</dbReference>
<dbReference type="Proteomes" id="UP000239649">
    <property type="component" value="Unassembled WGS sequence"/>
</dbReference>
<evidence type="ECO:0000256" key="1">
    <source>
        <dbReference type="ARBA" id="ARBA00004496"/>
    </source>
</evidence>
<dbReference type="InterPro" id="IPR003034">
    <property type="entry name" value="SAP_dom"/>
</dbReference>
<dbReference type="Pfam" id="PF14444">
    <property type="entry name" value="S1-like"/>
    <property type="match status" value="1"/>
</dbReference>
<dbReference type="SMART" id="SM00443">
    <property type="entry name" value="G_patch"/>
    <property type="match status" value="1"/>
</dbReference>
<feature type="compositionally biased region" description="Basic and acidic residues" evidence="6">
    <location>
        <begin position="336"/>
        <end position="370"/>
    </location>
</feature>
<dbReference type="InterPro" id="IPR025954">
    <property type="entry name" value="DBC1/CARP1_inactive_NUDIX"/>
</dbReference>
<dbReference type="SMART" id="SM00513">
    <property type="entry name" value="SAP"/>
    <property type="match status" value="1"/>
</dbReference>
<keyword evidence="2" id="KW-0963">Cytoplasm</keyword>
<dbReference type="Pfam" id="PF14443">
    <property type="entry name" value="DBC1"/>
    <property type="match status" value="1"/>
</dbReference>
<comment type="caution">
    <text evidence="8">The sequence shown here is derived from an EMBL/GenBank/DDBJ whole genome shotgun (WGS) entry which is preliminary data.</text>
</comment>
<feature type="region of interest" description="Disordered" evidence="6">
    <location>
        <begin position="313"/>
        <end position="399"/>
    </location>
</feature>
<dbReference type="GO" id="GO:0005737">
    <property type="term" value="C:cytoplasm"/>
    <property type="evidence" value="ECO:0007669"/>
    <property type="project" value="UniProtKB-SubCell"/>
</dbReference>
<feature type="region of interest" description="Disordered" evidence="6">
    <location>
        <begin position="649"/>
        <end position="673"/>
    </location>
</feature>
<organism evidence="8 9">
    <name type="scientific">Micractinium conductrix</name>
    <dbReference type="NCBI Taxonomy" id="554055"/>
    <lineage>
        <taxon>Eukaryota</taxon>
        <taxon>Viridiplantae</taxon>
        <taxon>Chlorophyta</taxon>
        <taxon>core chlorophytes</taxon>
        <taxon>Trebouxiophyceae</taxon>
        <taxon>Chlorellales</taxon>
        <taxon>Chlorellaceae</taxon>
        <taxon>Chlorella clade</taxon>
        <taxon>Micractinium</taxon>
    </lineage>
</organism>
<reference evidence="8 9" key="1">
    <citation type="journal article" date="2018" name="Plant J.">
        <title>Genome sequences of Chlorella sorokiniana UTEX 1602 and Micractinium conductrix SAG 241.80: implications to maltose excretion by a green alga.</title>
        <authorList>
            <person name="Arriola M.B."/>
            <person name="Velmurugan N."/>
            <person name="Zhang Y."/>
            <person name="Plunkett M.H."/>
            <person name="Hondzo H."/>
            <person name="Barney B.M."/>
        </authorList>
    </citation>
    <scope>NUCLEOTIDE SEQUENCE [LARGE SCALE GENOMIC DNA]</scope>
    <source>
        <strain evidence="8 9">SAG 241.80</strain>
    </source>
</reference>
<dbReference type="OrthoDB" id="21006at2759"/>
<feature type="region of interest" description="Disordered" evidence="6">
    <location>
        <begin position="1"/>
        <end position="38"/>
    </location>
</feature>
<dbReference type="EMBL" id="LHPF02000033">
    <property type="protein sequence ID" value="PSC68772.1"/>
    <property type="molecule type" value="Genomic_DNA"/>
</dbReference>
<feature type="compositionally biased region" description="Basic and acidic residues" evidence="6">
    <location>
        <begin position="847"/>
        <end position="862"/>
    </location>
</feature>
<gene>
    <name evidence="8" type="ORF">C2E20_7656</name>
</gene>
<dbReference type="GO" id="GO:0051301">
    <property type="term" value="P:cell division"/>
    <property type="evidence" value="ECO:0007669"/>
    <property type="project" value="UniProtKB-KW"/>
</dbReference>
<dbReference type="InterPro" id="IPR004919">
    <property type="entry name" value="GmrSD_N"/>
</dbReference>
<feature type="compositionally biased region" description="Pro residues" evidence="6">
    <location>
        <begin position="1903"/>
        <end position="1923"/>
    </location>
</feature>
<proteinExistence type="predicted"/>
<feature type="region of interest" description="Disordered" evidence="6">
    <location>
        <begin position="1824"/>
        <end position="1851"/>
    </location>
</feature>
<dbReference type="InterPro" id="IPR025224">
    <property type="entry name" value="CCAR1/CCAR2"/>
</dbReference>